<sequence length="211" mass="22579">MEASKLFQDRYHAGLQLAEVIAQAHPINPIVYGIPRGGVIVAAPIAKKLGCPLDVAIAKKIVLRPNLETAIGAVTADGQGLETGQRYCNAGEWSQAIQQARNKAEALLLTFAPFRPNLDVTGATAILVDDGIATGATIATIAATMKDKPYKEIWVVAPVSPRHIPSIVKEQIDRAIVLLQPDGFMSVGSFYRNFAEVTTAEALSCFQSANR</sequence>
<gene>
    <name evidence="2" type="ORF">H6F41_13875</name>
</gene>
<dbReference type="GO" id="GO:0016757">
    <property type="term" value="F:glycosyltransferase activity"/>
    <property type="evidence" value="ECO:0007669"/>
    <property type="project" value="UniProtKB-KW"/>
</dbReference>
<dbReference type="CDD" id="cd06223">
    <property type="entry name" value="PRTases_typeI"/>
    <property type="match status" value="1"/>
</dbReference>
<dbReference type="Gene3D" id="3.40.50.2020">
    <property type="match status" value="1"/>
</dbReference>
<protein>
    <submittedName>
        <fullName evidence="2">Phosphoribosyltransferase</fullName>
    </submittedName>
</protein>
<dbReference type="Pfam" id="PF00156">
    <property type="entry name" value="Pribosyltran"/>
    <property type="match status" value="1"/>
</dbReference>
<evidence type="ECO:0000259" key="1">
    <source>
        <dbReference type="Pfam" id="PF00156"/>
    </source>
</evidence>
<organism evidence="2 3">
    <name type="scientific">Pseudanabaena mucicola FACHB-723</name>
    <dbReference type="NCBI Taxonomy" id="2692860"/>
    <lineage>
        <taxon>Bacteria</taxon>
        <taxon>Bacillati</taxon>
        <taxon>Cyanobacteriota</taxon>
        <taxon>Cyanophyceae</taxon>
        <taxon>Pseudanabaenales</taxon>
        <taxon>Pseudanabaenaceae</taxon>
        <taxon>Pseudanabaena</taxon>
    </lineage>
</organism>
<comment type="caution">
    <text evidence="2">The sequence shown here is derived from an EMBL/GenBank/DDBJ whole genome shotgun (WGS) entry which is preliminary data.</text>
</comment>
<accession>A0ABR7ZZR5</accession>
<keyword evidence="3" id="KW-1185">Reference proteome</keyword>
<feature type="domain" description="Phosphoribosyltransferase" evidence="1">
    <location>
        <begin position="28"/>
        <end position="160"/>
    </location>
</feature>
<dbReference type="InterPro" id="IPR029057">
    <property type="entry name" value="PRTase-like"/>
</dbReference>
<evidence type="ECO:0000313" key="2">
    <source>
        <dbReference type="EMBL" id="MBD2189228.1"/>
    </source>
</evidence>
<dbReference type="SUPFAM" id="SSF53271">
    <property type="entry name" value="PRTase-like"/>
    <property type="match status" value="1"/>
</dbReference>
<evidence type="ECO:0000313" key="3">
    <source>
        <dbReference type="Proteomes" id="UP000642094"/>
    </source>
</evidence>
<reference evidence="2 3" key="1">
    <citation type="journal article" date="2020" name="ISME J.">
        <title>Comparative genomics reveals insights into cyanobacterial evolution and habitat adaptation.</title>
        <authorList>
            <person name="Chen M.Y."/>
            <person name="Teng W.K."/>
            <person name="Zhao L."/>
            <person name="Hu C.X."/>
            <person name="Zhou Y.K."/>
            <person name="Han B.P."/>
            <person name="Song L.R."/>
            <person name="Shu W.S."/>
        </authorList>
    </citation>
    <scope>NUCLEOTIDE SEQUENCE [LARGE SCALE GENOMIC DNA]</scope>
    <source>
        <strain evidence="2 3">FACHB-723</strain>
    </source>
</reference>
<keyword evidence="2" id="KW-0328">Glycosyltransferase</keyword>
<dbReference type="Proteomes" id="UP000642094">
    <property type="component" value="Unassembled WGS sequence"/>
</dbReference>
<dbReference type="EMBL" id="JACJQB010000032">
    <property type="protein sequence ID" value="MBD2189228.1"/>
    <property type="molecule type" value="Genomic_DNA"/>
</dbReference>
<name>A0ABR7ZZR5_9CYAN</name>
<dbReference type="Gene3D" id="3.30.1310.20">
    <property type="entry name" value="PRTase-like"/>
    <property type="match status" value="1"/>
</dbReference>
<keyword evidence="2" id="KW-0808">Transferase</keyword>
<dbReference type="RefSeq" id="WP_190404058.1">
    <property type="nucleotide sequence ID" value="NZ_JACJQB010000032.1"/>
</dbReference>
<dbReference type="InterPro" id="IPR000836">
    <property type="entry name" value="PRTase_dom"/>
</dbReference>
<proteinExistence type="predicted"/>